<dbReference type="PATRIC" id="fig|1286631.3.peg.1701"/>
<dbReference type="EMBL" id="AZRA01000045">
    <property type="protein sequence ID" value="KDB52666.1"/>
    <property type="molecule type" value="Genomic_DNA"/>
</dbReference>
<keyword evidence="4" id="KW-1185">Reference proteome</keyword>
<accession>A0A059KMI3</accession>
<organism evidence="3 4">
    <name type="scientific">Sphaerotilus natans subsp. natans DSM 6575</name>
    <dbReference type="NCBI Taxonomy" id="1286631"/>
    <lineage>
        <taxon>Bacteria</taxon>
        <taxon>Pseudomonadati</taxon>
        <taxon>Pseudomonadota</taxon>
        <taxon>Betaproteobacteria</taxon>
        <taxon>Burkholderiales</taxon>
        <taxon>Sphaerotilaceae</taxon>
        <taxon>Sphaerotilus</taxon>
    </lineage>
</organism>
<dbReference type="STRING" id="34103.SAMN05421778_103211"/>
<dbReference type="Proteomes" id="UP000026714">
    <property type="component" value="Unassembled WGS sequence"/>
</dbReference>
<dbReference type="InterPro" id="IPR006894">
    <property type="entry name" value="HupH_Hydgase_express_prot_C"/>
</dbReference>
<feature type="domain" description="HupH hydrogenase expression protein C-terminal" evidence="2">
    <location>
        <begin position="180"/>
        <end position="297"/>
    </location>
</feature>
<dbReference type="Pfam" id="PF04809">
    <property type="entry name" value="HupH_C"/>
    <property type="match status" value="2"/>
</dbReference>
<evidence type="ECO:0000259" key="2">
    <source>
        <dbReference type="Pfam" id="PF04809"/>
    </source>
</evidence>
<dbReference type="RefSeq" id="WP_037480689.1">
    <property type="nucleotide sequence ID" value="NZ_AZRA01000045.1"/>
</dbReference>
<gene>
    <name evidence="3" type="ORF">X805_17300</name>
</gene>
<feature type="domain" description="HupH hydrogenase expression protein C-terminal" evidence="2">
    <location>
        <begin position="59"/>
        <end position="163"/>
    </location>
</feature>
<reference evidence="3 4" key="1">
    <citation type="journal article" date="2014" name="FEMS Microbiol. Ecol.">
        <title>Sphaerotilus natans encrusted with nanoball-shaped Fe(III) oxide minerals formed by nitrate-reducing mixotrophic Fe(II) oxidation.</title>
        <authorList>
            <person name="Park S."/>
            <person name="Kim D.H."/>
            <person name="Lee J.H."/>
            <person name="Hur H.G."/>
        </authorList>
    </citation>
    <scope>NUCLEOTIDE SEQUENCE [LARGE SCALE GENOMIC DNA]</scope>
    <source>
        <strain evidence="3 4">DSM 6575</strain>
    </source>
</reference>
<sequence>MNTPFSSSARPFPIPVVALGPGSQDDEEQLDYITMPQGMSTYRAPALPEPEELAGHAGAVGVLTQALERLQALLAGETVEPVRLDGLTAVDLALVNQVLGEGEVSAQLLAEPDRLEAGARVRIQESVFAGVWRVIETGEDGTVQDTIELGAMPAVLRRAAREDARPVPVPAPDAPLPPGVLNAPSILIELAEHRQHWREGQPPEVVNLTLLPVTPQDIAWLDHQLGTGRVVILSRGYGNCRITNARALNTWRVVYYNSQDTVILNSVEVCGIPEVACAAREDLEDSAERLTEVLQWVSQA</sequence>
<proteinExistence type="inferred from homology"/>
<dbReference type="Gene3D" id="3.30.1370.140">
    <property type="entry name" value="HupH hydrogenase expression protein, C-terminal domain"/>
    <property type="match status" value="2"/>
</dbReference>
<dbReference type="eggNOG" id="COG1773">
    <property type="taxonomic scope" value="Bacteria"/>
</dbReference>
<name>A0A059KMI3_9BURK</name>
<evidence type="ECO:0000256" key="1">
    <source>
        <dbReference type="ARBA" id="ARBA00010832"/>
    </source>
</evidence>
<comment type="caution">
    <text evidence="3">The sequence shown here is derived from an EMBL/GenBank/DDBJ whole genome shotgun (WGS) entry which is preliminary data.</text>
</comment>
<protein>
    <submittedName>
        <fullName evidence="3">Hydrogenase expression/formation protein HupH</fullName>
    </submittedName>
</protein>
<evidence type="ECO:0000313" key="4">
    <source>
        <dbReference type="Proteomes" id="UP000026714"/>
    </source>
</evidence>
<dbReference type="InterPro" id="IPR038527">
    <property type="entry name" value="HupH_C_sf"/>
</dbReference>
<evidence type="ECO:0000313" key="3">
    <source>
        <dbReference type="EMBL" id="KDB52666.1"/>
    </source>
</evidence>
<dbReference type="AlphaFoldDB" id="A0A059KMI3"/>
<comment type="similarity">
    <text evidence="1">Belongs to the HupH/HyaF family.</text>
</comment>